<keyword evidence="4 7" id="KW-0694">RNA-binding</keyword>
<name>A0A8T2RMS1_CERRI</name>
<evidence type="ECO:0000313" key="10">
    <source>
        <dbReference type="EMBL" id="KAH7296895.1"/>
    </source>
</evidence>
<dbReference type="FunFam" id="3.30.70.330:FF:000192">
    <property type="entry name" value="Serine/arginine-rich splicing factor SC35"/>
    <property type="match status" value="1"/>
</dbReference>
<dbReference type="PANTHER" id="PTHR48028:SF4">
    <property type="entry name" value="SC35-LIKE SPLICING FACTOR"/>
    <property type="match status" value="1"/>
</dbReference>
<dbReference type="GO" id="GO:0008380">
    <property type="term" value="P:RNA splicing"/>
    <property type="evidence" value="ECO:0007669"/>
    <property type="project" value="UniProtKB-KW"/>
</dbReference>
<dbReference type="SMART" id="SM00361">
    <property type="entry name" value="RRM_1"/>
    <property type="match status" value="1"/>
</dbReference>
<keyword evidence="6" id="KW-0539">Nucleus</keyword>
<dbReference type="PANTHER" id="PTHR48028">
    <property type="entry name" value="GLYCINE-RICH RNA-BINDING PROTEIN RZ1A"/>
    <property type="match status" value="1"/>
</dbReference>
<dbReference type="GO" id="GO:0005634">
    <property type="term" value="C:nucleus"/>
    <property type="evidence" value="ECO:0007669"/>
    <property type="project" value="UniProtKB-SubCell"/>
</dbReference>
<keyword evidence="11" id="KW-1185">Reference proteome</keyword>
<evidence type="ECO:0000256" key="1">
    <source>
        <dbReference type="ARBA" id="ARBA00004123"/>
    </source>
</evidence>
<feature type="domain" description="RRM" evidence="9">
    <location>
        <begin position="16"/>
        <end position="94"/>
    </location>
</feature>
<dbReference type="OrthoDB" id="21467at2759"/>
<protein>
    <recommendedName>
        <fullName evidence="9">RRM domain-containing protein</fullName>
    </recommendedName>
</protein>
<feature type="compositionally biased region" description="Basic and acidic residues" evidence="8">
    <location>
        <begin position="126"/>
        <end position="148"/>
    </location>
</feature>
<feature type="compositionally biased region" description="Basic residues" evidence="8">
    <location>
        <begin position="149"/>
        <end position="164"/>
    </location>
</feature>
<dbReference type="Pfam" id="PF00076">
    <property type="entry name" value="RRM_1"/>
    <property type="match status" value="1"/>
</dbReference>
<proteinExistence type="predicted"/>
<evidence type="ECO:0000259" key="9">
    <source>
        <dbReference type="PROSITE" id="PS50102"/>
    </source>
</evidence>
<evidence type="ECO:0000256" key="8">
    <source>
        <dbReference type="SAM" id="MobiDB-lite"/>
    </source>
</evidence>
<evidence type="ECO:0000256" key="6">
    <source>
        <dbReference type="ARBA" id="ARBA00023242"/>
    </source>
</evidence>
<keyword evidence="5" id="KW-0508">mRNA splicing</keyword>
<evidence type="ECO:0000256" key="3">
    <source>
        <dbReference type="ARBA" id="ARBA00022664"/>
    </source>
</evidence>
<dbReference type="CDD" id="cd12311">
    <property type="entry name" value="RRM_SRSF2_SRSF8"/>
    <property type="match status" value="1"/>
</dbReference>
<evidence type="ECO:0000256" key="5">
    <source>
        <dbReference type="ARBA" id="ARBA00023187"/>
    </source>
</evidence>
<dbReference type="InterPro" id="IPR000504">
    <property type="entry name" value="RRM_dom"/>
</dbReference>
<feature type="compositionally biased region" description="Basic residues" evidence="8">
    <location>
        <begin position="114"/>
        <end position="125"/>
    </location>
</feature>
<dbReference type="EMBL" id="CM035431">
    <property type="protein sequence ID" value="KAH7296895.1"/>
    <property type="molecule type" value="Genomic_DNA"/>
</dbReference>
<dbReference type="InterPro" id="IPR051106">
    <property type="entry name" value="RNA-bind/splicing_reg"/>
</dbReference>
<gene>
    <name evidence="10" type="ORF">KP509_26G043800</name>
</gene>
<dbReference type="GO" id="GO:0003723">
    <property type="term" value="F:RNA binding"/>
    <property type="evidence" value="ECO:0007669"/>
    <property type="project" value="UniProtKB-UniRule"/>
</dbReference>
<feature type="compositionally biased region" description="Basic residues" evidence="8">
    <location>
        <begin position="204"/>
        <end position="223"/>
    </location>
</feature>
<evidence type="ECO:0000313" key="11">
    <source>
        <dbReference type="Proteomes" id="UP000825935"/>
    </source>
</evidence>
<keyword evidence="3" id="KW-0507">mRNA processing</keyword>
<dbReference type="AlphaFoldDB" id="A0A8T2RMS1"/>
<dbReference type="InterPro" id="IPR003954">
    <property type="entry name" value="RRM_euk-type"/>
</dbReference>
<dbReference type="GO" id="GO:0006397">
    <property type="term" value="P:mRNA processing"/>
    <property type="evidence" value="ECO:0007669"/>
    <property type="project" value="UniProtKB-KW"/>
</dbReference>
<dbReference type="PROSITE" id="PS50102">
    <property type="entry name" value="RRM"/>
    <property type="match status" value="1"/>
</dbReference>
<dbReference type="SUPFAM" id="SSF54928">
    <property type="entry name" value="RNA-binding domain, RBD"/>
    <property type="match status" value="1"/>
</dbReference>
<comment type="caution">
    <text evidence="10">The sequence shown here is derived from an EMBL/GenBank/DDBJ whole genome shotgun (WGS) entry which is preliminary data.</text>
</comment>
<dbReference type="InterPro" id="IPR035979">
    <property type="entry name" value="RBD_domain_sf"/>
</dbReference>
<evidence type="ECO:0000256" key="7">
    <source>
        <dbReference type="PROSITE-ProRule" id="PRU00176"/>
    </source>
</evidence>
<keyword evidence="2" id="KW-0597">Phosphoprotein</keyword>
<accession>A0A8T2RMS1</accession>
<dbReference type="SMART" id="SM00360">
    <property type="entry name" value="RRM"/>
    <property type="match status" value="1"/>
</dbReference>
<evidence type="ECO:0000256" key="4">
    <source>
        <dbReference type="ARBA" id="ARBA00022884"/>
    </source>
</evidence>
<comment type="subcellular location">
    <subcellularLocation>
        <location evidence="1">Nucleus</location>
    </subcellularLocation>
</comment>
<evidence type="ECO:0000256" key="2">
    <source>
        <dbReference type="ARBA" id="ARBA00022553"/>
    </source>
</evidence>
<feature type="region of interest" description="Disordered" evidence="8">
    <location>
        <begin position="114"/>
        <end position="302"/>
    </location>
</feature>
<reference evidence="10" key="1">
    <citation type="submission" date="2021-08" db="EMBL/GenBank/DDBJ databases">
        <title>WGS assembly of Ceratopteris richardii.</title>
        <authorList>
            <person name="Marchant D.B."/>
            <person name="Chen G."/>
            <person name="Jenkins J."/>
            <person name="Shu S."/>
            <person name="Leebens-Mack J."/>
            <person name="Grimwood J."/>
            <person name="Schmutz J."/>
            <person name="Soltis P."/>
            <person name="Soltis D."/>
            <person name="Chen Z.-H."/>
        </authorList>
    </citation>
    <scope>NUCLEOTIDE SEQUENCE</scope>
    <source>
        <strain evidence="10">Whitten #5841</strain>
        <tissue evidence="10">Leaf</tissue>
    </source>
</reference>
<feature type="compositionally biased region" description="Low complexity" evidence="8">
    <location>
        <begin position="237"/>
        <end position="248"/>
    </location>
</feature>
<dbReference type="Gene3D" id="3.30.70.330">
    <property type="match status" value="1"/>
</dbReference>
<sequence length="302" mass="34775">MSHFGRSGPPDIRDTYSLLVLNISFRTSADDLFPLFDRYGKVVDVFIPRDRRSGDSRGFAFVRYKHSKEAQKAIEHLDGRNVDGRNISVQFAKYGREMELIQKGRITRENFNWKRSRSRSPRRSRYRDEIDDYRGNGLHDQDRYPRHERASRRHRSRSRARSRSRSPGEIRGSNKSREDDRRNPRRRTPDRRSSPLSSRDTSLRKRSASPRKRSASPRKRSASPRKQSLSPMRVNRSSRSASPRKSSSMPCSEGPSQRDSPLLSDKERASSLQGKGEYASVSRSPSAEHPSKSPSLDSDAEV</sequence>
<organism evidence="10 11">
    <name type="scientific">Ceratopteris richardii</name>
    <name type="common">Triangle waterfern</name>
    <dbReference type="NCBI Taxonomy" id="49495"/>
    <lineage>
        <taxon>Eukaryota</taxon>
        <taxon>Viridiplantae</taxon>
        <taxon>Streptophyta</taxon>
        <taxon>Embryophyta</taxon>
        <taxon>Tracheophyta</taxon>
        <taxon>Polypodiopsida</taxon>
        <taxon>Polypodiidae</taxon>
        <taxon>Polypodiales</taxon>
        <taxon>Pteridineae</taxon>
        <taxon>Pteridaceae</taxon>
        <taxon>Parkerioideae</taxon>
        <taxon>Ceratopteris</taxon>
    </lineage>
</organism>
<dbReference type="Proteomes" id="UP000825935">
    <property type="component" value="Chromosome 26"/>
</dbReference>
<dbReference type="InterPro" id="IPR012677">
    <property type="entry name" value="Nucleotide-bd_a/b_plait_sf"/>
</dbReference>